<dbReference type="GO" id="GO:0003824">
    <property type="term" value="F:catalytic activity"/>
    <property type="evidence" value="ECO:0007669"/>
    <property type="project" value="UniProtKB-ARBA"/>
</dbReference>
<organism evidence="2 3">
    <name type="scientific">Plebeiibacterium sediminum</name>
    <dbReference type="NCBI Taxonomy" id="2992112"/>
    <lineage>
        <taxon>Bacteria</taxon>
        <taxon>Pseudomonadati</taxon>
        <taxon>Bacteroidota</taxon>
        <taxon>Bacteroidia</taxon>
        <taxon>Marinilabiliales</taxon>
        <taxon>Marinilabiliaceae</taxon>
        <taxon>Plebeiibacterium</taxon>
    </lineage>
</organism>
<reference evidence="2" key="1">
    <citation type="submission" date="2022-10" db="EMBL/GenBank/DDBJ databases">
        <authorList>
            <person name="Yu W.X."/>
        </authorList>
    </citation>
    <scope>NUCLEOTIDE SEQUENCE</scope>
    <source>
        <strain evidence="2">AAT</strain>
    </source>
</reference>
<evidence type="ECO:0000256" key="1">
    <source>
        <dbReference type="ARBA" id="ARBA00005254"/>
    </source>
</evidence>
<dbReference type="Proteomes" id="UP001209229">
    <property type="component" value="Unassembled WGS sequence"/>
</dbReference>
<gene>
    <name evidence="2" type="ORF">OM075_19690</name>
</gene>
<dbReference type="Gene3D" id="3.90.226.10">
    <property type="entry name" value="2-enoyl-CoA Hydratase, Chain A, domain 1"/>
    <property type="match status" value="1"/>
</dbReference>
<dbReference type="InterPro" id="IPR051683">
    <property type="entry name" value="Enoyl-CoA_Hydratase/Isomerase"/>
</dbReference>
<dbReference type="AlphaFoldDB" id="A0AAE3SH16"/>
<dbReference type="InterPro" id="IPR029045">
    <property type="entry name" value="ClpP/crotonase-like_dom_sf"/>
</dbReference>
<comment type="similarity">
    <text evidence="1">Belongs to the enoyl-CoA hydratase/isomerase family.</text>
</comment>
<dbReference type="InterPro" id="IPR014748">
    <property type="entry name" value="Enoyl-CoA_hydra_C"/>
</dbReference>
<dbReference type="Pfam" id="PF00378">
    <property type="entry name" value="ECH_1"/>
    <property type="match status" value="1"/>
</dbReference>
<proteinExistence type="inferred from homology"/>
<dbReference type="EMBL" id="JAPDPJ010000062">
    <property type="protein sequence ID" value="MCW3788702.1"/>
    <property type="molecule type" value="Genomic_DNA"/>
</dbReference>
<evidence type="ECO:0000313" key="2">
    <source>
        <dbReference type="EMBL" id="MCW3788702.1"/>
    </source>
</evidence>
<accession>A0AAE3SH16</accession>
<dbReference type="PANTHER" id="PTHR42964:SF1">
    <property type="entry name" value="POLYKETIDE BIOSYNTHESIS ENOYL-COA HYDRATASE PKSH-RELATED"/>
    <property type="match status" value="1"/>
</dbReference>
<keyword evidence="3" id="KW-1185">Reference proteome</keyword>
<dbReference type="SUPFAM" id="SSF52096">
    <property type="entry name" value="ClpP/crotonase"/>
    <property type="match status" value="1"/>
</dbReference>
<dbReference type="RefSeq" id="WP_301192259.1">
    <property type="nucleotide sequence ID" value="NZ_JAPDPJ010000062.1"/>
</dbReference>
<dbReference type="CDD" id="cd06558">
    <property type="entry name" value="crotonase-like"/>
    <property type="match status" value="1"/>
</dbReference>
<dbReference type="PANTHER" id="PTHR42964">
    <property type="entry name" value="ENOYL-COA HYDRATASE"/>
    <property type="match status" value="1"/>
</dbReference>
<name>A0AAE3SH16_9BACT</name>
<protein>
    <submittedName>
        <fullName evidence="2">Enoyl-CoA hydratase-related protein</fullName>
    </submittedName>
</protein>
<dbReference type="Gene3D" id="1.10.12.10">
    <property type="entry name" value="Lyase 2-enoyl-coa Hydratase, Chain A, domain 2"/>
    <property type="match status" value="1"/>
</dbReference>
<evidence type="ECO:0000313" key="3">
    <source>
        <dbReference type="Proteomes" id="UP001209229"/>
    </source>
</evidence>
<dbReference type="InterPro" id="IPR001753">
    <property type="entry name" value="Enoyl-CoA_hydra/iso"/>
</dbReference>
<comment type="caution">
    <text evidence="2">The sequence shown here is derived from an EMBL/GenBank/DDBJ whole genome shotgun (WGS) entry which is preliminary data.</text>
</comment>
<sequence>MKTINFSIKNQIAYLELNRPEKRNALNKEMIQEILKVLKENMSNRSFKVLVIHGSENFFCSGADLEWMQQGIHQNKTQNIHDAKLFNALYHHIYNFPTPVVCEVQNSAFGGAVGIIACSDIVICEENSRFGFPEVQLGLIPATISPYILKKMGNSNTRKRLLMPESFSAQEAQNEGLVHFISKNGNIREETIRIAKNISKGAPDALIQTKALIQKLEENNEDETTLLYCARMIASARTSKEGQEGVTAFLQKRKPEWNNEKNVPTI</sequence>